<dbReference type="AlphaFoldDB" id="A0A427XFV3"/>
<feature type="compositionally biased region" description="Low complexity" evidence="1">
    <location>
        <begin position="106"/>
        <end position="131"/>
    </location>
</feature>
<comment type="caution">
    <text evidence="2">The sequence shown here is derived from an EMBL/GenBank/DDBJ whole genome shotgun (WGS) entry which is preliminary data.</text>
</comment>
<dbReference type="RefSeq" id="XP_028472865.1">
    <property type="nucleotide sequence ID" value="XM_028618977.1"/>
</dbReference>
<dbReference type="EMBL" id="RSCE01000015">
    <property type="protein sequence ID" value="RSH77718.1"/>
    <property type="molecule type" value="Genomic_DNA"/>
</dbReference>
<accession>A0A427XFV3</accession>
<feature type="compositionally biased region" description="Polar residues" evidence="1">
    <location>
        <begin position="141"/>
        <end position="154"/>
    </location>
</feature>
<dbReference type="OrthoDB" id="2596595at2759"/>
<evidence type="ECO:0000256" key="1">
    <source>
        <dbReference type="SAM" id="MobiDB-lite"/>
    </source>
</evidence>
<feature type="compositionally biased region" description="Basic residues" evidence="1">
    <location>
        <begin position="185"/>
        <end position="199"/>
    </location>
</feature>
<keyword evidence="3" id="KW-1185">Reference proteome</keyword>
<feature type="region of interest" description="Disordered" evidence="1">
    <location>
        <begin position="106"/>
        <end position="213"/>
    </location>
</feature>
<evidence type="ECO:0000313" key="2">
    <source>
        <dbReference type="EMBL" id="RSH77718.1"/>
    </source>
</evidence>
<feature type="region of interest" description="Disordered" evidence="1">
    <location>
        <begin position="36"/>
        <end position="92"/>
    </location>
</feature>
<dbReference type="Proteomes" id="UP000279236">
    <property type="component" value="Unassembled WGS sequence"/>
</dbReference>
<proteinExistence type="predicted"/>
<reference evidence="2 3" key="1">
    <citation type="submission" date="2018-11" db="EMBL/GenBank/DDBJ databases">
        <title>Genome sequence of Apiotrichum porosum DSM 27194.</title>
        <authorList>
            <person name="Aliyu H."/>
            <person name="Gorte O."/>
            <person name="Ochsenreither K."/>
        </authorList>
    </citation>
    <scope>NUCLEOTIDE SEQUENCE [LARGE SCALE GENOMIC DNA]</scope>
    <source>
        <strain evidence="2 3">DSM 27194</strain>
    </source>
</reference>
<gene>
    <name evidence="2" type="ORF">EHS24_003285</name>
</gene>
<protein>
    <submittedName>
        <fullName evidence="2">Uncharacterized protein</fullName>
    </submittedName>
</protein>
<feature type="compositionally biased region" description="Pro residues" evidence="1">
    <location>
        <begin position="204"/>
        <end position="213"/>
    </location>
</feature>
<organism evidence="2 3">
    <name type="scientific">Apiotrichum porosum</name>
    <dbReference type="NCBI Taxonomy" id="105984"/>
    <lineage>
        <taxon>Eukaryota</taxon>
        <taxon>Fungi</taxon>
        <taxon>Dikarya</taxon>
        <taxon>Basidiomycota</taxon>
        <taxon>Agaricomycotina</taxon>
        <taxon>Tremellomycetes</taxon>
        <taxon>Trichosporonales</taxon>
        <taxon>Trichosporonaceae</taxon>
        <taxon>Apiotrichum</taxon>
    </lineage>
</organism>
<evidence type="ECO:0000313" key="3">
    <source>
        <dbReference type="Proteomes" id="UP000279236"/>
    </source>
</evidence>
<sequence>MGWSDIFSCFRRRTSESEVLVAPSRLRAQSIISQDGYGTMGMSVNGAGRNSRGSSTERDHDGGRSPSPPRDAAASRQRMAEISRTAGNHMKPITSSIAAAAAAVAYSPLPHSSVSSRNPSPSPQRPLSSPPGGVLKPRTVSDASAASAQSGLSRTSEEDGAADGVVRKSIFTGDRVPSNGSKSSRSSKKGRRTSGRRSSGRATAPPPPQLPQP</sequence>
<name>A0A427XFV3_9TREE</name>
<dbReference type="GeneID" id="39587828"/>